<proteinExistence type="predicted"/>
<keyword evidence="3" id="KW-1185">Reference proteome</keyword>
<dbReference type="Pfam" id="PF08808">
    <property type="entry name" value="RES"/>
    <property type="match status" value="1"/>
</dbReference>
<organism evidence="2 3">
    <name type="scientific">Phragmitibacter flavus</name>
    <dbReference type="NCBI Taxonomy" id="2576071"/>
    <lineage>
        <taxon>Bacteria</taxon>
        <taxon>Pseudomonadati</taxon>
        <taxon>Verrucomicrobiota</taxon>
        <taxon>Verrucomicrobiia</taxon>
        <taxon>Verrucomicrobiales</taxon>
        <taxon>Verrucomicrobiaceae</taxon>
        <taxon>Phragmitibacter</taxon>
    </lineage>
</organism>
<feature type="domain" description="RES" evidence="1">
    <location>
        <begin position="16"/>
        <end position="142"/>
    </location>
</feature>
<dbReference type="InterPro" id="IPR014914">
    <property type="entry name" value="RES_dom"/>
</dbReference>
<dbReference type="EMBL" id="VAUV01000002">
    <property type="protein sequence ID" value="TLD72381.1"/>
    <property type="molecule type" value="Genomic_DNA"/>
</dbReference>
<dbReference type="AlphaFoldDB" id="A0A5R8KJF7"/>
<dbReference type="SMART" id="SM00953">
    <property type="entry name" value="RES"/>
    <property type="match status" value="1"/>
</dbReference>
<gene>
    <name evidence="2" type="ORF">FEM03_03215</name>
</gene>
<reference evidence="2 3" key="1">
    <citation type="submission" date="2019-05" db="EMBL/GenBank/DDBJ databases">
        <title>Verrucobacter flavum gen. nov., sp. nov. a new member of the family Verrucomicrobiaceae.</title>
        <authorList>
            <person name="Szuroczki S."/>
            <person name="Abbaszade G."/>
            <person name="Szabo A."/>
            <person name="Felfoldi T."/>
            <person name="Schumann P."/>
            <person name="Boka K."/>
            <person name="Keki Z."/>
            <person name="Toumi M."/>
            <person name="Toth E."/>
        </authorList>
    </citation>
    <scope>NUCLEOTIDE SEQUENCE [LARGE SCALE GENOMIC DNA]</scope>
    <source>
        <strain evidence="2 3">MG-N-17</strain>
    </source>
</reference>
<name>A0A5R8KJF7_9BACT</name>
<dbReference type="Proteomes" id="UP000306196">
    <property type="component" value="Unassembled WGS sequence"/>
</dbReference>
<evidence type="ECO:0000313" key="2">
    <source>
        <dbReference type="EMBL" id="TLD72381.1"/>
    </source>
</evidence>
<sequence length="158" mass="17661">MIECFRIVQRHRAEGAFDGEGARLFGGRWNLAGQRMVYTSSSLALAAMEVLVHLESTEALQRLYAYAKASFPHEICETLEMEALPTDWHADPPPIWTATAGDAWLRSRRSAVLKVPSSLIPDEANYLLNPLHADFAKIEIQPVRTFAFPPRLLKGLTA</sequence>
<comment type="caution">
    <text evidence="2">The sequence shown here is derived from an EMBL/GenBank/DDBJ whole genome shotgun (WGS) entry which is preliminary data.</text>
</comment>
<evidence type="ECO:0000259" key="1">
    <source>
        <dbReference type="SMART" id="SM00953"/>
    </source>
</evidence>
<accession>A0A5R8KJF7</accession>
<protein>
    <submittedName>
        <fullName evidence="2">RES domain-containing protein</fullName>
    </submittedName>
</protein>
<dbReference type="OrthoDB" id="9789501at2"/>
<evidence type="ECO:0000313" key="3">
    <source>
        <dbReference type="Proteomes" id="UP000306196"/>
    </source>
</evidence>